<evidence type="ECO:0000256" key="1">
    <source>
        <dbReference type="SAM" id="MobiDB-lite"/>
    </source>
</evidence>
<feature type="compositionally biased region" description="Polar residues" evidence="1">
    <location>
        <begin position="897"/>
        <end position="911"/>
    </location>
</feature>
<proteinExistence type="predicted"/>
<sequence length="985" mass="107816">MPIYYARGISASLGTTCLEGTITRDIVLRKGPMAKQQCNAAEKKLTESEPLLEELVRFPGDEVGLALNWLGNAPFMQVQAGQQQQDSLGRAGDTSGQIAYGRLSTNEHHDDDEAKALVLHIHLSDKAFVSGLGNTKLHLKIEVFFNGRLSSCLFLPAHDKRGGPRSNHLVFAGTRIDFLAERPWVFLPPGVTADGNVRMVNKPTTVQQQWQDLCRELQDEADQRGKDKHGHIPPSAEFLTALAKMQMPAQVGGMQKPNGRRFGVIDVVISAGNGRKVTSGTSYLKAPQRLIDENYPLQVEKIIVEEKSNRPHNEREHSGAEVHEHGVPSLEVLDAAAEGYYDLDCEPQAKRQALMPHALPTGYALDAFSPQLSSNSFLGRQMQLMLPPTPTIWKSPFSPTWTDGHRSNVHLNLSSSSQDGMPHNGYGDPRSFMYSGGLGTTSNQAQFVPRSFGGPLQYPLPFPYMQRATDRTLLGSSSSPAPMVAYEQGRRSPSNLRMKPFLYAPHSSQDQNGINPHHSGLPSTTSPYVPSYVGSHNLETAGYRSFAPPYDRRTSLPLPPKGLFTVPTKPRRTQPLAKDVELINPNNDQPHILVDRLIITGKGGITVVDHRWASTQRVATKTALSTEEPPPPVTRVKQVDISSVSTENAELPTRTRLPRKCTTKMDLLQEKSSTKIPDPGFVLDSRKRRRPTTDEQQSKPDWSPSVFIPIDTSRLGKLSPSEQQSSSGRVTEAHSQSLEATSPTATDLVPKRRTSSNSRALEVRTSKAPGSWPGSSKEMLPPAAFLPGPKSPTERNSFAAVVPRSNKNTAVGSSIFASGTVASSSPLSSAPTTPEPEVAPMLYTAPSKAVTRPPYITISPTVQIDNSPERAISSAPLRDLQPSSAFNLASMKVSPLQTQVSSLPGSSPSTNAKKRKSLLPKQLRRSDRLKTVNNPPLNEDCVIAYAETRDKDNEQGVLRQIKGERQGVFQEEYVVFATRFFIAGD</sequence>
<keyword evidence="3" id="KW-1185">Reference proteome</keyword>
<dbReference type="OrthoDB" id="3556832at2759"/>
<protein>
    <submittedName>
        <fullName evidence="2">Uncharacterized protein</fullName>
    </submittedName>
</protein>
<organism evidence="2 3">
    <name type="scientific">Neocucurbitaria cava</name>
    <dbReference type="NCBI Taxonomy" id="798079"/>
    <lineage>
        <taxon>Eukaryota</taxon>
        <taxon>Fungi</taxon>
        <taxon>Dikarya</taxon>
        <taxon>Ascomycota</taxon>
        <taxon>Pezizomycotina</taxon>
        <taxon>Dothideomycetes</taxon>
        <taxon>Pleosporomycetidae</taxon>
        <taxon>Pleosporales</taxon>
        <taxon>Pleosporineae</taxon>
        <taxon>Cucurbitariaceae</taxon>
        <taxon>Neocucurbitaria</taxon>
    </lineage>
</organism>
<reference evidence="2" key="1">
    <citation type="submission" date="2022-10" db="EMBL/GenBank/DDBJ databases">
        <title>Tapping the CABI collections for fungal endophytes: first genome assemblies for Collariella, Neodidymelliopsis, Ascochyta clinopodiicola, Didymella pomorum, Didymosphaeria variabile, Neocosmospora piperis and Neocucurbitaria cava.</title>
        <authorList>
            <person name="Hill R."/>
        </authorList>
    </citation>
    <scope>NUCLEOTIDE SEQUENCE</scope>
    <source>
        <strain evidence="2">IMI 356814</strain>
    </source>
</reference>
<name>A0A9W9CK24_9PLEO</name>
<evidence type="ECO:0000313" key="3">
    <source>
        <dbReference type="Proteomes" id="UP001140560"/>
    </source>
</evidence>
<feature type="region of interest" description="Disordered" evidence="1">
    <location>
        <begin position="619"/>
        <end position="777"/>
    </location>
</feature>
<dbReference type="Proteomes" id="UP001140560">
    <property type="component" value="Unassembled WGS sequence"/>
</dbReference>
<dbReference type="EMBL" id="JAPEUY010000014">
    <property type="protein sequence ID" value="KAJ4366302.1"/>
    <property type="molecule type" value="Genomic_DNA"/>
</dbReference>
<feature type="compositionally biased region" description="Polar residues" evidence="1">
    <location>
        <begin position="720"/>
        <end position="745"/>
    </location>
</feature>
<evidence type="ECO:0000313" key="2">
    <source>
        <dbReference type="EMBL" id="KAJ4366302.1"/>
    </source>
</evidence>
<gene>
    <name evidence="2" type="ORF">N0V83_007938</name>
</gene>
<feature type="region of interest" description="Disordered" evidence="1">
    <location>
        <begin position="897"/>
        <end position="918"/>
    </location>
</feature>
<comment type="caution">
    <text evidence="2">The sequence shown here is derived from an EMBL/GenBank/DDBJ whole genome shotgun (WGS) entry which is preliminary data.</text>
</comment>
<accession>A0A9W9CK24</accession>
<dbReference type="AlphaFoldDB" id="A0A9W9CK24"/>